<dbReference type="GeneID" id="85355751"/>
<keyword evidence="3" id="KW-1185">Reference proteome</keyword>
<proteinExistence type="predicted"/>
<sequence length="319" mass="36171">MHDLASNPFFILAVLAPPPPDCAINAVRNAYCTVFGRDAPPEEWDNQLLLWIRVCSAVGADHHLVKGIRRFYPSLPDPSQWDVVGHLLDLPLALQENKVTASKTIGVFEFMRRLQSEVELPEPYPGDTAENSNAILHRREQLVTAICHTLLSFVGFNVTPEHKTSTNKLKLSKDATKCSRYLPYSIEPLEFDFVVQIMRGKVPDSLALTVPNVCTSISWRHGSMDQANQVVSWGFNSAYFLDEHVAFLSQFDKIEDTGFKSATRFMKFVQMMHENLLKPLWENIQENYPDVGSTDPPPEPSSHQESLEETNLEMDLREE</sequence>
<dbReference type="RefSeq" id="XP_060334298.1">
    <property type="nucleotide sequence ID" value="XM_060472203.1"/>
</dbReference>
<feature type="region of interest" description="Disordered" evidence="1">
    <location>
        <begin position="287"/>
        <end position="319"/>
    </location>
</feature>
<protein>
    <submittedName>
        <fullName evidence="2">Uncharacterized protein</fullName>
    </submittedName>
</protein>
<gene>
    <name evidence="2" type="ORF">EV420DRAFT_1521198</name>
</gene>
<dbReference type="AlphaFoldDB" id="A0AA39NBZ5"/>
<feature type="compositionally biased region" description="Acidic residues" evidence="1">
    <location>
        <begin position="307"/>
        <end position="319"/>
    </location>
</feature>
<dbReference type="Proteomes" id="UP001175211">
    <property type="component" value="Unassembled WGS sequence"/>
</dbReference>
<dbReference type="EMBL" id="JAUEPS010000008">
    <property type="protein sequence ID" value="KAK0462832.1"/>
    <property type="molecule type" value="Genomic_DNA"/>
</dbReference>
<evidence type="ECO:0000256" key="1">
    <source>
        <dbReference type="SAM" id="MobiDB-lite"/>
    </source>
</evidence>
<organism evidence="2 3">
    <name type="scientific">Armillaria tabescens</name>
    <name type="common">Ringless honey mushroom</name>
    <name type="synonym">Agaricus tabescens</name>
    <dbReference type="NCBI Taxonomy" id="1929756"/>
    <lineage>
        <taxon>Eukaryota</taxon>
        <taxon>Fungi</taxon>
        <taxon>Dikarya</taxon>
        <taxon>Basidiomycota</taxon>
        <taxon>Agaricomycotina</taxon>
        <taxon>Agaricomycetes</taxon>
        <taxon>Agaricomycetidae</taxon>
        <taxon>Agaricales</taxon>
        <taxon>Marasmiineae</taxon>
        <taxon>Physalacriaceae</taxon>
        <taxon>Desarmillaria</taxon>
    </lineage>
</organism>
<comment type="caution">
    <text evidence="2">The sequence shown here is derived from an EMBL/GenBank/DDBJ whole genome shotgun (WGS) entry which is preliminary data.</text>
</comment>
<evidence type="ECO:0000313" key="2">
    <source>
        <dbReference type="EMBL" id="KAK0462832.1"/>
    </source>
</evidence>
<accession>A0AA39NBZ5</accession>
<reference evidence="2" key="1">
    <citation type="submission" date="2023-06" db="EMBL/GenBank/DDBJ databases">
        <authorList>
            <consortium name="Lawrence Berkeley National Laboratory"/>
            <person name="Ahrendt S."/>
            <person name="Sahu N."/>
            <person name="Indic B."/>
            <person name="Wong-Bajracharya J."/>
            <person name="Merenyi Z."/>
            <person name="Ke H.-M."/>
            <person name="Monk M."/>
            <person name="Kocsube S."/>
            <person name="Drula E."/>
            <person name="Lipzen A."/>
            <person name="Balint B."/>
            <person name="Henrissat B."/>
            <person name="Andreopoulos B."/>
            <person name="Martin F.M."/>
            <person name="Harder C.B."/>
            <person name="Rigling D."/>
            <person name="Ford K.L."/>
            <person name="Foster G.D."/>
            <person name="Pangilinan J."/>
            <person name="Papanicolaou A."/>
            <person name="Barry K."/>
            <person name="LaButti K."/>
            <person name="Viragh M."/>
            <person name="Koriabine M."/>
            <person name="Yan M."/>
            <person name="Riley R."/>
            <person name="Champramary S."/>
            <person name="Plett K.L."/>
            <person name="Tsai I.J."/>
            <person name="Slot J."/>
            <person name="Sipos G."/>
            <person name="Plett J."/>
            <person name="Nagy L.G."/>
            <person name="Grigoriev I.V."/>
        </authorList>
    </citation>
    <scope>NUCLEOTIDE SEQUENCE</scope>
    <source>
        <strain evidence="2">CCBAS 213</strain>
    </source>
</reference>
<name>A0AA39NBZ5_ARMTA</name>
<evidence type="ECO:0000313" key="3">
    <source>
        <dbReference type="Proteomes" id="UP001175211"/>
    </source>
</evidence>